<reference evidence="1" key="1">
    <citation type="submission" date="2021-02" db="EMBL/GenBank/DDBJ databases">
        <title>Sulfurospirillum tamanensis sp. nov.</title>
        <authorList>
            <person name="Frolova A."/>
            <person name="Merkel A."/>
            <person name="Slobodkin A."/>
        </authorList>
    </citation>
    <scope>NUCLEOTIDE SEQUENCE</scope>
    <source>
        <strain evidence="1">T05b</strain>
    </source>
</reference>
<organism evidence="1 2">
    <name type="scientific">Sulfurospirillum tamanense</name>
    <dbReference type="NCBI Taxonomy" id="2813362"/>
    <lineage>
        <taxon>Bacteria</taxon>
        <taxon>Pseudomonadati</taxon>
        <taxon>Campylobacterota</taxon>
        <taxon>Epsilonproteobacteria</taxon>
        <taxon>Campylobacterales</taxon>
        <taxon>Sulfurospirillaceae</taxon>
        <taxon>Sulfurospirillum</taxon>
    </lineage>
</organism>
<evidence type="ECO:0000313" key="2">
    <source>
        <dbReference type="Proteomes" id="UP000703590"/>
    </source>
</evidence>
<reference evidence="1" key="2">
    <citation type="submission" date="2021-02" db="EMBL/GenBank/DDBJ databases">
        <authorList>
            <person name="Merkel A.Y."/>
        </authorList>
    </citation>
    <scope>NUCLEOTIDE SEQUENCE</scope>
    <source>
        <strain evidence="1">T05b</strain>
    </source>
</reference>
<gene>
    <name evidence="1" type="ORF">JWV37_00200</name>
</gene>
<dbReference type="EMBL" id="JAFHKK010000001">
    <property type="protein sequence ID" value="MBN2963187.1"/>
    <property type="molecule type" value="Genomic_DNA"/>
</dbReference>
<accession>A0ABS2WNJ7</accession>
<evidence type="ECO:0000313" key="1">
    <source>
        <dbReference type="EMBL" id="MBN2963187.1"/>
    </source>
</evidence>
<dbReference type="Proteomes" id="UP000703590">
    <property type="component" value="Unassembled WGS sequence"/>
</dbReference>
<keyword evidence="2" id="KW-1185">Reference proteome</keyword>
<comment type="caution">
    <text evidence="1">The sequence shown here is derived from an EMBL/GenBank/DDBJ whole genome shotgun (WGS) entry which is preliminary data.</text>
</comment>
<proteinExistence type="predicted"/>
<sequence length="10" mass="1207">MTHGFNFLQI</sequence>
<protein>
    <submittedName>
        <fullName evidence="1">CRISPR-associated DxTHG motif protein</fullName>
    </submittedName>
</protein>
<name>A0ABS2WNJ7_9BACT</name>